<accession>A0A6P2D0R7</accession>
<feature type="region of interest" description="Disordered" evidence="1">
    <location>
        <begin position="1"/>
        <end position="44"/>
    </location>
</feature>
<evidence type="ECO:0000256" key="1">
    <source>
        <dbReference type="SAM" id="MobiDB-lite"/>
    </source>
</evidence>
<dbReference type="KEGG" id="gms:SOIL9_46640"/>
<keyword evidence="3" id="KW-1185">Reference proteome</keyword>
<gene>
    <name evidence="2" type="ORF">SOIL9_46640</name>
</gene>
<evidence type="ECO:0000313" key="2">
    <source>
        <dbReference type="EMBL" id="VTR93050.1"/>
    </source>
</evidence>
<feature type="compositionally biased region" description="Basic and acidic residues" evidence="1">
    <location>
        <begin position="8"/>
        <end position="17"/>
    </location>
</feature>
<dbReference type="EMBL" id="LR593886">
    <property type="protein sequence ID" value="VTR93050.1"/>
    <property type="molecule type" value="Genomic_DNA"/>
</dbReference>
<sequence>MNKTRVQNADHGDKLAQTDENGCESEPMLATRAENATGRIATKS</sequence>
<protein>
    <submittedName>
        <fullName evidence="2">Uncharacterized protein</fullName>
    </submittedName>
</protein>
<evidence type="ECO:0000313" key="3">
    <source>
        <dbReference type="Proteomes" id="UP000464178"/>
    </source>
</evidence>
<dbReference type="Proteomes" id="UP000464178">
    <property type="component" value="Chromosome"/>
</dbReference>
<organism evidence="2 3">
    <name type="scientific">Gemmata massiliana</name>
    <dbReference type="NCBI Taxonomy" id="1210884"/>
    <lineage>
        <taxon>Bacteria</taxon>
        <taxon>Pseudomonadati</taxon>
        <taxon>Planctomycetota</taxon>
        <taxon>Planctomycetia</taxon>
        <taxon>Gemmatales</taxon>
        <taxon>Gemmataceae</taxon>
        <taxon>Gemmata</taxon>
    </lineage>
</organism>
<proteinExistence type="predicted"/>
<name>A0A6P2D0R7_9BACT</name>
<dbReference type="AlphaFoldDB" id="A0A6P2D0R7"/>
<reference evidence="2 3" key="1">
    <citation type="submission" date="2019-05" db="EMBL/GenBank/DDBJ databases">
        <authorList>
            <consortium name="Science for Life Laboratories"/>
        </authorList>
    </citation>
    <scope>NUCLEOTIDE SEQUENCE [LARGE SCALE GENOMIC DNA]</scope>
    <source>
        <strain evidence="2">Soil9</strain>
    </source>
</reference>